<dbReference type="PANTHER" id="PTHR42718:SF49">
    <property type="entry name" value="EXPORT PROTEIN"/>
    <property type="match status" value="1"/>
</dbReference>
<evidence type="ECO:0000313" key="10">
    <source>
        <dbReference type="EMBL" id="NJP45768.1"/>
    </source>
</evidence>
<organism evidence="10 11">
    <name type="scientific">Actinacidiphila epipremni</name>
    <dbReference type="NCBI Taxonomy" id="2053013"/>
    <lineage>
        <taxon>Bacteria</taxon>
        <taxon>Bacillati</taxon>
        <taxon>Actinomycetota</taxon>
        <taxon>Actinomycetes</taxon>
        <taxon>Kitasatosporales</taxon>
        <taxon>Streptomycetaceae</taxon>
        <taxon>Actinacidiphila</taxon>
    </lineage>
</organism>
<dbReference type="NCBIfam" id="TIGR00711">
    <property type="entry name" value="efflux_EmrB"/>
    <property type="match status" value="1"/>
</dbReference>
<keyword evidence="3" id="KW-1003">Cell membrane</keyword>
<dbReference type="InterPro" id="IPR020846">
    <property type="entry name" value="MFS_dom"/>
</dbReference>
<evidence type="ECO:0000313" key="11">
    <source>
        <dbReference type="Proteomes" id="UP000734511"/>
    </source>
</evidence>
<sequence>MAIRAHLRAVHLPSPPPAARRGAGEGEVHRWWTLTAVCVGTFMLLLDITIVNVALPDVQRDLHSSFSDLQWVVDAYALTLASTLLTCGSLADLFGRRRAYLAGLAVFTVASLLCGMASGTLFLELARGLQGVGGAAMFAVSLALLAETFRGKDRGLAFGVWGAVTGLAVAVGPVVGGALTSGISWRWIFYVNVPVGLFALAVTWARVRESRDPRPRRPDWWGFATFTGSLAFLVFALIKSGETSFSDPLVLGCFAAAAVLLVVFLVVESAGREPMLDLSLLRKPTFSGGLIAAFCMSASIFAMFLYLTLYLQDVLGYSAFGTGLRLLTASAAIFVVAAVSGRLSSRVPVRLLIGPGGIVIGLGLLWMRGLDAGSSWTHLVPGLLLAGVGIGLINPPLASTAVGVVPARRAGMASGISSTSRQVGVATGIALLGSLFATRVQSVVAEQLGRIPGLGARAPQIASSLTDGEFSAALAQVPARQRPAAAVAARAAFTSGLDHILLVAAVIALAGGVLSLLLIRGSDFVSPTEGD</sequence>
<dbReference type="Proteomes" id="UP000734511">
    <property type="component" value="Unassembled WGS sequence"/>
</dbReference>
<feature type="transmembrane region" description="Helical" evidence="8">
    <location>
        <begin position="156"/>
        <end position="175"/>
    </location>
</feature>
<evidence type="ECO:0000256" key="2">
    <source>
        <dbReference type="ARBA" id="ARBA00022448"/>
    </source>
</evidence>
<feature type="transmembrane region" description="Helical" evidence="8">
    <location>
        <begin position="187"/>
        <end position="207"/>
    </location>
</feature>
<keyword evidence="5 8" id="KW-1133">Transmembrane helix</keyword>
<dbReference type="CDD" id="cd17321">
    <property type="entry name" value="MFS_MMR_MDR_like"/>
    <property type="match status" value="1"/>
</dbReference>
<feature type="transmembrane region" description="Helical" evidence="8">
    <location>
        <begin position="75"/>
        <end position="94"/>
    </location>
</feature>
<dbReference type="InterPro" id="IPR011701">
    <property type="entry name" value="MFS"/>
</dbReference>
<reference evidence="10 11" key="1">
    <citation type="submission" date="2020-03" db="EMBL/GenBank/DDBJ databases">
        <title>WGS of actinomycetes isolated from Thailand.</title>
        <authorList>
            <person name="Thawai C."/>
        </authorList>
    </citation>
    <scope>NUCLEOTIDE SEQUENCE [LARGE SCALE GENOMIC DNA]</scope>
    <source>
        <strain evidence="10 11">PRB2-1</strain>
    </source>
</reference>
<comment type="subcellular location">
    <subcellularLocation>
        <location evidence="1">Cell membrane</location>
        <topology evidence="1">Multi-pass membrane protein</topology>
    </subcellularLocation>
</comment>
<feature type="transmembrane region" description="Helical" evidence="8">
    <location>
        <begin position="31"/>
        <end position="55"/>
    </location>
</feature>
<evidence type="ECO:0000256" key="8">
    <source>
        <dbReference type="SAM" id="Phobius"/>
    </source>
</evidence>
<feature type="transmembrane region" description="Helical" evidence="8">
    <location>
        <begin position="129"/>
        <end position="149"/>
    </location>
</feature>
<dbReference type="InterPro" id="IPR004638">
    <property type="entry name" value="EmrB-like"/>
</dbReference>
<accession>A0ABX0ZPA9</accession>
<dbReference type="Pfam" id="PF07690">
    <property type="entry name" value="MFS_1"/>
    <property type="match status" value="1"/>
</dbReference>
<feature type="transmembrane region" description="Helical" evidence="8">
    <location>
        <begin position="317"/>
        <end position="339"/>
    </location>
</feature>
<keyword evidence="4 8" id="KW-0812">Transmembrane</keyword>
<evidence type="ECO:0000256" key="3">
    <source>
        <dbReference type="ARBA" id="ARBA00022475"/>
    </source>
</evidence>
<keyword evidence="11" id="KW-1185">Reference proteome</keyword>
<evidence type="ECO:0000256" key="5">
    <source>
        <dbReference type="ARBA" id="ARBA00022989"/>
    </source>
</evidence>
<keyword evidence="7" id="KW-0046">Antibiotic resistance</keyword>
<feature type="transmembrane region" description="Helical" evidence="8">
    <location>
        <begin position="382"/>
        <end position="405"/>
    </location>
</feature>
<evidence type="ECO:0000259" key="9">
    <source>
        <dbReference type="PROSITE" id="PS50850"/>
    </source>
</evidence>
<feature type="transmembrane region" description="Helical" evidence="8">
    <location>
        <begin position="219"/>
        <end position="237"/>
    </location>
</feature>
<evidence type="ECO:0000256" key="7">
    <source>
        <dbReference type="ARBA" id="ARBA00023251"/>
    </source>
</evidence>
<proteinExistence type="predicted"/>
<dbReference type="RefSeq" id="WP_167984635.1">
    <property type="nucleotide sequence ID" value="NZ_JAATEJ010000017.1"/>
</dbReference>
<evidence type="ECO:0000256" key="6">
    <source>
        <dbReference type="ARBA" id="ARBA00023136"/>
    </source>
</evidence>
<dbReference type="SUPFAM" id="SSF103473">
    <property type="entry name" value="MFS general substrate transporter"/>
    <property type="match status" value="1"/>
</dbReference>
<feature type="transmembrane region" description="Helical" evidence="8">
    <location>
        <begin position="351"/>
        <end position="370"/>
    </location>
</feature>
<gene>
    <name evidence="10" type="ORF">HCN08_20510</name>
</gene>
<feature type="transmembrane region" description="Helical" evidence="8">
    <location>
        <begin position="500"/>
        <end position="519"/>
    </location>
</feature>
<feature type="transmembrane region" description="Helical" evidence="8">
    <location>
        <begin position="101"/>
        <end position="123"/>
    </location>
</feature>
<dbReference type="PROSITE" id="PS50850">
    <property type="entry name" value="MFS"/>
    <property type="match status" value="1"/>
</dbReference>
<evidence type="ECO:0000256" key="4">
    <source>
        <dbReference type="ARBA" id="ARBA00022692"/>
    </source>
</evidence>
<feature type="transmembrane region" description="Helical" evidence="8">
    <location>
        <begin position="249"/>
        <end position="267"/>
    </location>
</feature>
<dbReference type="EMBL" id="JAATEJ010000017">
    <property type="protein sequence ID" value="NJP45768.1"/>
    <property type="molecule type" value="Genomic_DNA"/>
</dbReference>
<dbReference type="InterPro" id="IPR036259">
    <property type="entry name" value="MFS_trans_sf"/>
</dbReference>
<feature type="transmembrane region" description="Helical" evidence="8">
    <location>
        <begin position="288"/>
        <end position="311"/>
    </location>
</feature>
<dbReference type="PRINTS" id="PR01036">
    <property type="entry name" value="TCRTETB"/>
</dbReference>
<protein>
    <submittedName>
        <fullName evidence="10">MFS transporter</fullName>
    </submittedName>
</protein>
<keyword evidence="6 8" id="KW-0472">Membrane</keyword>
<dbReference type="PANTHER" id="PTHR42718">
    <property type="entry name" value="MAJOR FACILITATOR SUPERFAMILY MULTIDRUG TRANSPORTER MFSC"/>
    <property type="match status" value="1"/>
</dbReference>
<feature type="domain" description="Major facilitator superfamily (MFS) profile" evidence="9">
    <location>
        <begin position="33"/>
        <end position="523"/>
    </location>
</feature>
<dbReference type="Gene3D" id="1.20.1720.10">
    <property type="entry name" value="Multidrug resistance protein D"/>
    <property type="match status" value="2"/>
</dbReference>
<evidence type="ECO:0000256" key="1">
    <source>
        <dbReference type="ARBA" id="ARBA00004651"/>
    </source>
</evidence>
<keyword evidence="2" id="KW-0813">Transport</keyword>
<comment type="caution">
    <text evidence="10">The sequence shown here is derived from an EMBL/GenBank/DDBJ whole genome shotgun (WGS) entry which is preliminary data.</text>
</comment>
<name>A0ABX0ZPA9_9ACTN</name>